<dbReference type="PROSITE" id="PS50240">
    <property type="entry name" value="TRYPSIN_DOM"/>
    <property type="match status" value="1"/>
</dbReference>
<evidence type="ECO:0000256" key="6">
    <source>
        <dbReference type="SAM" id="SignalP"/>
    </source>
</evidence>
<dbReference type="CDD" id="cd00190">
    <property type="entry name" value="Tryp_SPc"/>
    <property type="match status" value="1"/>
</dbReference>
<feature type="domain" description="Peptidase S1" evidence="7">
    <location>
        <begin position="22"/>
        <end position="273"/>
    </location>
</feature>
<dbReference type="Pfam" id="PF00089">
    <property type="entry name" value="Trypsin"/>
    <property type="match status" value="1"/>
</dbReference>
<keyword evidence="3 5" id="KW-0720">Serine protease</keyword>
<dbReference type="SUPFAM" id="SSF50494">
    <property type="entry name" value="Trypsin-like serine proteases"/>
    <property type="match status" value="1"/>
</dbReference>
<dbReference type="AlphaFoldDB" id="A0A1L8EIP9"/>
<dbReference type="InterPro" id="IPR001254">
    <property type="entry name" value="Trypsin_dom"/>
</dbReference>
<keyword evidence="8" id="KW-0472">Membrane</keyword>
<reference evidence="8" key="1">
    <citation type="submission" date="2017-01" db="EMBL/GenBank/DDBJ databases">
        <title>An insight into the sialome and mialome of the horn fly, Haematobia irritans.</title>
        <authorList>
            <person name="Breijo M."/>
            <person name="Boiani M."/>
            <person name="Ures X."/>
            <person name="Rocha S."/>
            <person name="Sequeira M."/>
            <person name="Ribeiro J.M."/>
        </authorList>
    </citation>
    <scope>NUCLEOTIDE SEQUENCE</scope>
</reference>
<dbReference type="PROSITE" id="PS00134">
    <property type="entry name" value="TRYPSIN_HIS"/>
    <property type="match status" value="1"/>
</dbReference>
<dbReference type="GO" id="GO:0004252">
    <property type="term" value="F:serine-type endopeptidase activity"/>
    <property type="evidence" value="ECO:0007669"/>
    <property type="project" value="InterPro"/>
</dbReference>
<dbReference type="Gene3D" id="2.40.10.10">
    <property type="entry name" value="Trypsin-like serine proteases"/>
    <property type="match status" value="1"/>
</dbReference>
<dbReference type="InterPro" id="IPR009003">
    <property type="entry name" value="Peptidase_S1_PA"/>
</dbReference>
<organism evidence="8">
    <name type="scientific">Haematobia irritans</name>
    <name type="common">Horn fly</name>
    <name type="synonym">Conops irritans</name>
    <dbReference type="NCBI Taxonomy" id="7368"/>
    <lineage>
        <taxon>Eukaryota</taxon>
        <taxon>Metazoa</taxon>
        <taxon>Ecdysozoa</taxon>
        <taxon>Arthropoda</taxon>
        <taxon>Hexapoda</taxon>
        <taxon>Insecta</taxon>
        <taxon>Pterygota</taxon>
        <taxon>Neoptera</taxon>
        <taxon>Endopterygota</taxon>
        <taxon>Diptera</taxon>
        <taxon>Brachycera</taxon>
        <taxon>Muscomorpha</taxon>
        <taxon>Muscoidea</taxon>
        <taxon>Muscidae</taxon>
        <taxon>Haematobia</taxon>
    </lineage>
</organism>
<evidence type="ECO:0000256" key="1">
    <source>
        <dbReference type="ARBA" id="ARBA00022670"/>
    </source>
</evidence>
<dbReference type="SMART" id="SM00020">
    <property type="entry name" value="Tryp_SPc"/>
    <property type="match status" value="1"/>
</dbReference>
<evidence type="ECO:0000259" key="7">
    <source>
        <dbReference type="PROSITE" id="PS50240"/>
    </source>
</evidence>
<keyword evidence="6" id="KW-0732">Signal</keyword>
<sequence length="274" mass="31021">MLLLYFFFIFSFRLFLVHSTPIVGGKPVVRKNSWDILKYPYIVSLQEKCVTSENGEEYHFKHFCGGTLLNSNWILSAGHCLWYKKIETVFAIIGHENLTNILPDERMPVERFEFISFQPESLQNDIALVRLKHSYIPPIQVPNKDIYGKLPLYGMKAYRKSPCKIIGFGAKHHAGQSQENLEEGEVYVISNKKCRLLLGYVWAPQRGGNTVCALGHGQDTCQGDSGGPLICKYDDVEYIYGIVSHGLTCGLKDIPSVYTVTGPYMEWISLVIGD</sequence>
<dbReference type="InterPro" id="IPR043504">
    <property type="entry name" value="Peptidase_S1_PA_chymotrypsin"/>
</dbReference>
<dbReference type="PANTHER" id="PTHR24264">
    <property type="entry name" value="TRYPSIN-RELATED"/>
    <property type="match status" value="1"/>
</dbReference>
<keyword evidence="1 5" id="KW-0645">Protease</keyword>
<keyword evidence="8" id="KW-0812">Transmembrane</keyword>
<accession>A0A1L8EIP9</accession>
<dbReference type="GO" id="GO:0005615">
    <property type="term" value="C:extracellular space"/>
    <property type="evidence" value="ECO:0007669"/>
    <property type="project" value="TreeGrafter"/>
</dbReference>
<dbReference type="InterPro" id="IPR050127">
    <property type="entry name" value="Serine_Proteases_S1"/>
</dbReference>
<dbReference type="GO" id="GO:0006508">
    <property type="term" value="P:proteolysis"/>
    <property type="evidence" value="ECO:0007669"/>
    <property type="project" value="UniProtKB-KW"/>
</dbReference>
<feature type="chain" id="PRO_5013041340" evidence="6">
    <location>
        <begin position="20"/>
        <end position="274"/>
    </location>
</feature>
<keyword evidence="4" id="KW-1015">Disulfide bond</keyword>
<dbReference type="PANTHER" id="PTHR24264:SF54">
    <property type="entry name" value="PEPTIDASE S1 DOMAIN-CONTAINING PROTEIN"/>
    <property type="match status" value="1"/>
</dbReference>
<evidence type="ECO:0000256" key="4">
    <source>
        <dbReference type="ARBA" id="ARBA00023157"/>
    </source>
</evidence>
<dbReference type="PRINTS" id="PR00722">
    <property type="entry name" value="CHYMOTRYPSIN"/>
</dbReference>
<feature type="signal peptide" evidence="6">
    <location>
        <begin position="1"/>
        <end position="19"/>
    </location>
</feature>
<dbReference type="InterPro" id="IPR018114">
    <property type="entry name" value="TRYPSIN_HIS"/>
</dbReference>
<protein>
    <submittedName>
        <fullName evidence="8">Putative transmembrane protease serine 11a</fullName>
    </submittedName>
</protein>
<evidence type="ECO:0000256" key="3">
    <source>
        <dbReference type="ARBA" id="ARBA00022825"/>
    </source>
</evidence>
<evidence type="ECO:0000256" key="5">
    <source>
        <dbReference type="RuleBase" id="RU363034"/>
    </source>
</evidence>
<dbReference type="EMBL" id="GFDG01000264">
    <property type="protein sequence ID" value="JAV18535.1"/>
    <property type="molecule type" value="Transcribed_RNA"/>
</dbReference>
<dbReference type="InterPro" id="IPR001314">
    <property type="entry name" value="Peptidase_S1A"/>
</dbReference>
<evidence type="ECO:0000256" key="2">
    <source>
        <dbReference type="ARBA" id="ARBA00022801"/>
    </source>
</evidence>
<proteinExistence type="predicted"/>
<keyword evidence="2 5" id="KW-0378">Hydrolase</keyword>
<dbReference type="InterPro" id="IPR033116">
    <property type="entry name" value="TRYPSIN_SER"/>
</dbReference>
<dbReference type="PROSITE" id="PS00135">
    <property type="entry name" value="TRYPSIN_SER"/>
    <property type="match status" value="1"/>
</dbReference>
<evidence type="ECO:0000313" key="8">
    <source>
        <dbReference type="EMBL" id="JAV18535.1"/>
    </source>
</evidence>
<name>A0A1L8EIP9_HAEIR</name>